<keyword evidence="1" id="KW-0472">Membrane</keyword>
<organism evidence="2 3">
    <name type="scientific">Mucilaginibacter myungsuensis</name>
    <dbReference type="NCBI Taxonomy" id="649104"/>
    <lineage>
        <taxon>Bacteria</taxon>
        <taxon>Pseudomonadati</taxon>
        <taxon>Bacteroidota</taxon>
        <taxon>Sphingobacteriia</taxon>
        <taxon>Sphingobacteriales</taxon>
        <taxon>Sphingobacteriaceae</taxon>
        <taxon>Mucilaginibacter</taxon>
    </lineage>
</organism>
<sequence>MAYIQTRGMNGLRRDGENVKKSAIKAAATQAKIALGAGFMMLVFFIVL</sequence>
<protein>
    <submittedName>
        <fullName evidence="2">Uncharacterized protein</fullName>
    </submittedName>
</protein>
<evidence type="ECO:0000256" key="1">
    <source>
        <dbReference type="SAM" id="Phobius"/>
    </source>
</evidence>
<accession>A0A929KW22</accession>
<proteinExistence type="predicted"/>
<dbReference type="AlphaFoldDB" id="A0A929KW22"/>
<dbReference type="Proteomes" id="UP000622475">
    <property type="component" value="Unassembled WGS sequence"/>
</dbReference>
<dbReference type="EMBL" id="JADFFL010000003">
    <property type="protein sequence ID" value="MBE9661757.1"/>
    <property type="molecule type" value="Genomic_DNA"/>
</dbReference>
<feature type="transmembrane region" description="Helical" evidence="1">
    <location>
        <begin position="23"/>
        <end position="47"/>
    </location>
</feature>
<dbReference type="RefSeq" id="WP_194110970.1">
    <property type="nucleotide sequence ID" value="NZ_JADFFL010000003.1"/>
</dbReference>
<reference evidence="2" key="1">
    <citation type="submission" date="2020-10" db="EMBL/GenBank/DDBJ databases">
        <title>Mucilaginibacter mali sp. nov., isolated from rhizosphere soil of apple orchard.</title>
        <authorList>
            <person name="Lee J.-S."/>
            <person name="Kim H.S."/>
            <person name="Kim J.-S."/>
        </authorList>
    </citation>
    <scope>NUCLEOTIDE SEQUENCE</scope>
    <source>
        <strain evidence="2">KCTC 22746</strain>
    </source>
</reference>
<comment type="caution">
    <text evidence="2">The sequence shown here is derived from an EMBL/GenBank/DDBJ whole genome shotgun (WGS) entry which is preliminary data.</text>
</comment>
<evidence type="ECO:0000313" key="2">
    <source>
        <dbReference type="EMBL" id="MBE9661757.1"/>
    </source>
</evidence>
<evidence type="ECO:0000313" key="3">
    <source>
        <dbReference type="Proteomes" id="UP000622475"/>
    </source>
</evidence>
<gene>
    <name evidence="2" type="ORF">IRJ16_07665</name>
</gene>
<keyword evidence="3" id="KW-1185">Reference proteome</keyword>
<keyword evidence="1" id="KW-1133">Transmembrane helix</keyword>
<name>A0A929KW22_9SPHI</name>
<keyword evidence="1" id="KW-0812">Transmembrane</keyword>